<keyword evidence="3" id="KW-1185">Reference proteome</keyword>
<sequence length="113" mass="12971">MLPFPSPGPTPDRPRYRTETVPPHTPLRPVWACRSCGNPWPCPDARLLLRAEYEDNPPGLSIYLTGLMFEAMRDLYHLNPHDGQSPREMFDRFVSWGPFRKPATEPRPSADRA</sequence>
<evidence type="ECO:0000313" key="2">
    <source>
        <dbReference type="EMBL" id="SCF34540.1"/>
    </source>
</evidence>
<dbReference type="RefSeq" id="WP_091048768.1">
    <property type="nucleotide sequence ID" value="NZ_FMCV01000019.1"/>
</dbReference>
<protein>
    <recommendedName>
        <fullName evidence="4">Flavin reductase</fullName>
    </recommendedName>
</protein>
<proteinExistence type="predicted"/>
<evidence type="ECO:0008006" key="4">
    <source>
        <dbReference type="Google" id="ProtNLM"/>
    </source>
</evidence>
<accession>A0A1C4ZNA2</accession>
<organism evidence="2 3">
    <name type="scientific">Micromonospora marina</name>
    <dbReference type="NCBI Taxonomy" id="307120"/>
    <lineage>
        <taxon>Bacteria</taxon>
        <taxon>Bacillati</taxon>
        <taxon>Actinomycetota</taxon>
        <taxon>Actinomycetes</taxon>
        <taxon>Micromonosporales</taxon>
        <taxon>Micromonosporaceae</taxon>
        <taxon>Micromonospora</taxon>
    </lineage>
</organism>
<dbReference type="Proteomes" id="UP000198551">
    <property type="component" value="Unassembled WGS sequence"/>
</dbReference>
<feature type="compositionally biased region" description="Pro residues" evidence="1">
    <location>
        <begin position="1"/>
        <end position="11"/>
    </location>
</feature>
<feature type="region of interest" description="Disordered" evidence="1">
    <location>
        <begin position="1"/>
        <end position="27"/>
    </location>
</feature>
<evidence type="ECO:0000256" key="1">
    <source>
        <dbReference type="SAM" id="MobiDB-lite"/>
    </source>
</evidence>
<evidence type="ECO:0000313" key="3">
    <source>
        <dbReference type="Proteomes" id="UP000198551"/>
    </source>
</evidence>
<dbReference type="AlphaFoldDB" id="A0A1C4ZNA2"/>
<name>A0A1C4ZNA2_9ACTN</name>
<dbReference type="EMBL" id="FMCV01000019">
    <property type="protein sequence ID" value="SCF34540.1"/>
    <property type="molecule type" value="Genomic_DNA"/>
</dbReference>
<reference evidence="3" key="1">
    <citation type="submission" date="2016-06" db="EMBL/GenBank/DDBJ databases">
        <authorList>
            <person name="Varghese N."/>
        </authorList>
    </citation>
    <scope>NUCLEOTIDE SEQUENCE [LARGE SCALE GENOMIC DNA]</scope>
    <source>
        <strain evidence="3">DSM 45555</strain>
    </source>
</reference>
<gene>
    <name evidence="2" type="ORF">GA0070215_11935</name>
</gene>